<dbReference type="GO" id="GO:0007091">
    <property type="term" value="P:metaphase/anaphase transition of mitotic cell cycle"/>
    <property type="evidence" value="ECO:0007669"/>
    <property type="project" value="TreeGrafter"/>
</dbReference>
<dbReference type="GO" id="GO:0051301">
    <property type="term" value="P:cell division"/>
    <property type="evidence" value="ECO:0007669"/>
    <property type="project" value="UniProtKB-KW"/>
</dbReference>
<accession>A0A8T0EEY7</accession>
<evidence type="ECO:0000256" key="3">
    <source>
        <dbReference type="ARBA" id="ARBA00023306"/>
    </source>
</evidence>
<evidence type="ECO:0000256" key="2">
    <source>
        <dbReference type="ARBA" id="ARBA00022776"/>
    </source>
</evidence>
<keyword evidence="7" id="KW-1185">Reference proteome</keyword>
<keyword evidence="2" id="KW-0498">Mitosis</keyword>
<name>A0A8T0EEY7_ARGBR</name>
<dbReference type="PANTHER" id="PTHR12827:SF3">
    <property type="entry name" value="ANAPHASE-PROMOTING COMPLEX SUBUNIT 1"/>
    <property type="match status" value="1"/>
</dbReference>
<dbReference type="GO" id="GO:0060090">
    <property type="term" value="F:molecular adaptor activity"/>
    <property type="evidence" value="ECO:0007669"/>
    <property type="project" value="TreeGrafter"/>
</dbReference>
<dbReference type="AlphaFoldDB" id="A0A8T0EEY7"/>
<dbReference type="GO" id="GO:0031145">
    <property type="term" value="P:anaphase-promoting complex-dependent catabolic process"/>
    <property type="evidence" value="ECO:0007669"/>
    <property type="project" value="TreeGrafter"/>
</dbReference>
<gene>
    <name evidence="6" type="ORF">HNY73_018653</name>
</gene>
<evidence type="ECO:0000256" key="1">
    <source>
        <dbReference type="ARBA" id="ARBA00022618"/>
    </source>
</evidence>
<dbReference type="Pfam" id="PF20518">
    <property type="entry name" value="Apc1_MidN"/>
    <property type="match status" value="1"/>
</dbReference>
<dbReference type="Proteomes" id="UP000807504">
    <property type="component" value="Unassembled WGS sequence"/>
</dbReference>
<dbReference type="PANTHER" id="PTHR12827">
    <property type="entry name" value="MEIOTIC CHECKPOINT REGULATOR TSG24 FAMILY MEMBER"/>
    <property type="match status" value="1"/>
</dbReference>
<evidence type="ECO:0000313" key="7">
    <source>
        <dbReference type="Proteomes" id="UP000807504"/>
    </source>
</evidence>
<proteinExistence type="predicted"/>
<reference evidence="6" key="2">
    <citation type="submission" date="2020-06" db="EMBL/GenBank/DDBJ databases">
        <authorList>
            <person name="Sheffer M."/>
        </authorList>
    </citation>
    <scope>NUCLEOTIDE SEQUENCE</scope>
</reference>
<feature type="domain" description="Anaphase-promoting complex subunit 1 middle" evidence="5">
    <location>
        <begin position="356"/>
        <end position="464"/>
    </location>
</feature>
<evidence type="ECO:0000259" key="5">
    <source>
        <dbReference type="Pfam" id="PF20518"/>
    </source>
</evidence>
<dbReference type="InterPro" id="IPR024990">
    <property type="entry name" value="Apc1"/>
</dbReference>
<protein>
    <submittedName>
        <fullName evidence="6">Anaphase-promoting complex subunit 1 like protein</fullName>
    </submittedName>
</protein>
<dbReference type="GO" id="GO:0070979">
    <property type="term" value="P:protein K11-linked ubiquitination"/>
    <property type="evidence" value="ECO:0007669"/>
    <property type="project" value="TreeGrafter"/>
</dbReference>
<organism evidence="6 7">
    <name type="scientific">Argiope bruennichi</name>
    <name type="common">Wasp spider</name>
    <name type="synonym">Aranea bruennichi</name>
    <dbReference type="NCBI Taxonomy" id="94029"/>
    <lineage>
        <taxon>Eukaryota</taxon>
        <taxon>Metazoa</taxon>
        <taxon>Ecdysozoa</taxon>
        <taxon>Arthropoda</taxon>
        <taxon>Chelicerata</taxon>
        <taxon>Arachnida</taxon>
        <taxon>Araneae</taxon>
        <taxon>Araneomorphae</taxon>
        <taxon>Entelegynae</taxon>
        <taxon>Araneoidea</taxon>
        <taxon>Araneidae</taxon>
        <taxon>Argiope</taxon>
    </lineage>
</organism>
<evidence type="ECO:0000313" key="6">
    <source>
        <dbReference type="EMBL" id="KAF8771203.1"/>
    </source>
</evidence>
<sequence length="732" mass="82138">MITAGEPQEFIPLGREHLKVHPGDVYLPTENVPAAPSTNDHSLTRDLLKALRGVTLKDQTEVLWTEFRIRSCKPRIVDSAIEMEDSGHEALCGICIVENSSLSVFATSGEDYIVTTPFQEADFACANIQMSTPCKPGNTPVTSASVSTKSKLNISSQTPSGNIGSPFHNYSSRVASPATRSFSPGVSHLTHMATLRLVKFEEIDVTKQWIFGNTSSISALDAEALPDLNLIIIVDINFTLSLYTGTIKETAIGYYRLQIPEITVSKTVSKCLQALKYILPRDVYTQIFIKWYCSRNAPGPSDLDTKSELNVFLMSLLGMIGFDIDRIILGDCIRNKSNHLAQIKKLKTHEKGCDDDCKLDVSLWNDLSQMNSFLSELARELRQYKYLDHYWQDFPEQFASVSKTFIIPENDLQKVHYPSFFSAVPSIYKCIKECLMFGVTEPFPYIPNVTKMLHGIILIYALLTSIEKPVSSIKDYLLQISGLGRRDLSSLQSSEKNRILPQPSKSKQDHGKSSVTKDNFEDGLHHLDLETGIHKEKHKSPSYQIREGDNVNVDVTSPGATLALGMMFFDSDNQYHLQAFYHLYVLAVEPRLIIPRLIDSNKPVYVNIKVKFKISNFSSDPVALKFASCFLAPAATSDQVSKINNFTYHTFDLWQVKMVSAYEKWIKRYSSHYNDNLMLLRPDFGLSISSSVERSAKQAVKGDISLPSLFNHLRNFNLPVSSIMSILSVISS</sequence>
<evidence type="ECO:0000256" key="4">
    <source>
        <dbReference type="SAM" id="MobiDB-lite"/>
    </source>
</evidence>
<dbReference type="InterPro" id="IPR046794">
    <property type="entry name" value="Apc1_MidN"/>
</dbReference>
<keyword evidence="3" id="KW-0131">Cell cycle</keyword>
<dbReference type="GO" id="GO:0005680">
    <property type="term" value="C:anaphase-promoting complex"/>
    <property type="evidence" value="ECO:0007669"/>
    <property type="project" value="InterPro"/>
</dbReference>
<reference evidence="6" key="1">
    <citation type="journal article" date="2020" name="bioRxiv">
        <title>Chromosome-level reference genome of the European wasp spider Argiope bruennichi: a resource for studies on range expansion and evolutionary adaptation.</title>
        <authorList>
            <person name="Sheffer M.M."/>
            <person name="Hoppe A."/>
            <person name="Krehenwinkel H."/>
            <person name="Uhl G."/>
            <person name="Kuss A.W."/>
            <person name="Jensen L."/>
            <person name="Jensen C."/>
            <person name="Gillespie R.G."/>
            <person name="Hoff K.J."/>
            <person name="Prost S."/>
        </authorList>
    </citation>
    <scope>NUCLEOTIDE SEQUENCE</scope>
</reference>
<feature type="region of interest" description="Disordered" evidence="4">
    <location>
        <begin position="492"/>
        <end position="519"/>
    </location>
</feature>
<keyword evidence="1" id="KW-0132">Cell division</keyword>
<comment type="caution">
    <text evidence="6">The sequence shown here is derived from an EMBL/GenBank/DDBJ whole genome shotgun (WGS) entry which is preliminary data.</text>
</comment>
<dbReference type="EMBL" id="JABXBU010002228">
    <property type="protein sequence ID" value="KAF8771203.1"/>
    <property type="molecule type" value="Genomic_DNA"/>
</dbReference>